<keyword evidence="2 10" id="KW-0645">Protease</keyword>
<dbReference type="Proteomes" id="UP000612808">
    <property type="component" value="Unassembled WGS sequence"/>
</dbReference>
<keyword evidence="1" id="KW-1003">Cell membrane</keyword>
<feature type="region of interest" description="Disordered" evidence="11">
    <location>
        <begin position="12"/>
        <end position="35"/>
    </location>
</feature>
<name>A0A8J3JE37_9ACTN</name>
<evidence type="ECO:0000259" key="13">
    <source>
        <dbReference type="Pfam" id="PF01435"/>
    </source>
</evidence>
<evidence type="ECO:0000313" key="14">
    <source>
        <dbReference type="EMBL" id="GID15024.1"/>
    </source>
</evidence>
<keyword evidence="4" id="KW-0479">Metal-binding</keyword>
<feature type="transmembrane region" description="Helical" evidence="12">
    <location>
        <begin position="156"/>
        <end position="176"/>
    </location>
</feature>
<dbReference type="Gene3D" id="3.30.2010.10">
    <property type="entry name" value="Metalloproteases ('zincins'), catalytic domain"/>
    <property type="match status" value="1"/>
</dbReference>
<dbReference type="InterPro" id="IPR050083">
    <property type="entry name" value="HtpX_protease"/>
</dbReference>
<evidence type="ECO:0000313" key="15">
    <source>
        <dbReference type="Proteomes" id="UP000612808"/>
    </source>
</evidence>
<feature type="domain" description="Peptidase M48" evidence="13">
    <location>
        <begin position="203"/>
        <end position="399"/>
    </location>
</feature>
<keyword evidence="9 12" id="KW-0472">Membrane</keyword>
<dbReference type="GO" id="GO:0004222">
    <property type="term" value="F:metalloendopeptidase activity"/>
    <property type="evidence" value="ECO:0007669"/>
    <property type="project" value="InterPro"/>
</dbReference>
<dbReference type="GO" id="GO:0046872">
    <property type="term" value="F:metal ion binding"/>
    <property type="evidence" value="ECO:0007669"/>
    <property type="project" value="UniProtKB-KW"/>
</dbReference>
<gene>
    <name evidence="14" type="ORF">Aru02nite_59130</name>
</gene>
<comment type="similarity">
    <text evidence="10">Belongs to the peptidase M48 family.</text>
</comment>
<evidence type="ECO:0000256" key="6">
    <source>
        <dbReference type="ARBA" id="ARBA00022833"/>
    </source>
</evidence>
<evidence type="ECO:0000256" key="10">
    <source>
        <dbReference type="RuleBase" id="RU003983"/>
    </source>
</evidence>
<dbReference type="EMBL" id="BOMB01000038">
    <property type="protein sequence ID" value="GID15024.1"/>
    <property type="molecule type" value="Genomic_DNA"/>
</dbReference>
<dbReference type="Pfam" id="PF01435">
    <property type="entry name" value="Peptidase_M48"/>
    <property type="match status" value="1"/>
</dbReference>
<keyword evidence="3 12" id="KW-0812">Transmembrane</keyword>
<evidence type="ECO:0000256" key="12">
    <source>
        <dbReference type="SAM" id="Phobius"/>
    </source>
</evidence>
<feature type="region of interest" description="Disordered" evidence="11">
    <location>
        <begin position="399"/>
        <end position="426"/>
    </location>
</feature>
<evidence type="ECO:0000256" key="4">
    <source>
        <dbReference type="ARBA" id="ARBA00022723"/>
    </source>
</evidence>
<keyword evidence="5 10" id="KW-0378">Hydrolase</keyword>
<feature type="transmembrane region" description="Helical" evidence="12">
    <location>
        <begin position="73"/>
        <end position="97"/>
    </location>
</feature>
<evidence type="ECO:0000256" key="3">
    <source>
        <dbReference type="ARBA" id="ARBA00022692"/>
    </source>
</evidence>
<feature type="transmembrane region" description="Helical" evidence="12">
    <location>
        <begin position="118"/>
        <end position="144"/>
    </location>
</feature>
<protein>
    <submittedName>
        <fullName evidence="14">Peptidase M48</fullName>
    </submittedName>
</protein>
<feature type="compositionally biased region" description="Pro residues" evidence="11">
    <location>
        <begin position="402"/>
        <end position="416"/>
    </location>
</feature>
<keyword evidence="8 10" id="KW-0482">Metalloprotease</keyword>
<keyword evidence="6 10" id="KW-0862">Zinc</keyword>
<evidence type="ECO:0000256" key="5">
    <source>
        <dbReference type="ARBA" id="ARBA00022801"/>
    </source>
</evidence>
<dbReference type="AlphaFoldDB" id="A0A8J3JE37"/>
<evidence type="ECO:0000256" key="2">
    <source>
        <dbReference type="ARBA" id="ARBA00022670"/>
    </source>
</evidence>
<dbReference type="PANTHER" id="PTHR43221:SF2">
    <property type="entry name" value="PROTEASE HTPX HOMOLOG"/>
    <property type="match status" value="1"/>
</dbReference>
<comment type="caution">
    <text evidence="14">The sequence shown here is derived from an EMBL/GenBank/DDBJ whole genome shotgun (WGS) entry which is preliminary data.</text>
</comment>
<feature type="transmembrane region" description="Helical" evidence="12">
    <location>
        <begin position="274"/>
        <end position="293"/>
    </location>
</feature>
<reference evidence="14" key="1">
    <citation type="submission" date="2021-01" db="EMBL/GenBank/DDBJ databases">
        <title>Whole genome shotgun sequence of Actinocatenispora rupis NBRC 107355.</title>
        <authorList>
            <person name="Komaki H."/>
            <person name="Tamura T."/>
        </authorList>
    </citation>
    <scope>NUCLEOTIDE SEQUENCE</scope>
    <source>
        <strain evidence="14">NBRC 107355</strain>
    </source>
</reference>
<dbReference type="InterPro" id="IPR001915">
    <property type="entry name" value="Peptidase_M48"/>
</dbReference>
<proteinExistence type="inferred from homology"/>
<evidence type="ECO:0000256" key="1">
    <source>
        <dbReference type="ARBA" id="ARBA00022475"/>
    </source>
</evidence>
<feature type="transmembrane region" description="Helical" evidence="12">
    <location>
        <begin position="313"/>
        <end position="333"/>
    </location>
</feature>
<evidence type="ECO:0000256" key="9">
    <source>
        <dbReference type="ARBA" id="ARBA00023136"/>
    </source>
</evidence>
<keyword evidence="15" id="KW-1185">Reference proteome</keyword>
<sequence>MVTAPWPELAAAPSGAAGPWGAPPVPPAASRSRLSDRPARFPSVYRWVVAGIFRDWRGVLAAYLSTWFGLPGAVLLSAVGAVLGLVAGAGGGTVGVVKSGLNDVPLLGDLFGQSGLEMGGILGGLVGIVLGAVLGLVGGMIFPWFTLFAEDPLRGVGALIASLLVGFLVGVLYTIYRITCEGWILRVTGARRLSRREEELLVPLVRDCAERLQLKGMPTVLMDDDRLPNAFAWTRHIVINQGLLDEFNYDPVPISGVISHELTHWNNADSISRTFIRGVALPLYLLYTAVSFIQRAASRVAANRFGGGSAVGFVMLACWLILWPILVTIKYFIMPMQAADSRAAEYRADQGAVAAGHRDGIRQVLARFRRSFDGTRNGWELSICASHPPNELRLEAIEEPGRPYPLPDPDSPPRPIPVAVSTLDKD</sequence>
<dbReference type="PANTHER" id="PTHR43221">
    <property type="entry name" value="PROTEASE HTPX"/>
    <property type="match status" value="1"/>
</dbReference>
<dbReference type="GO" id="GO:0006508">
    <property type="term" value="P:proteolysis"/>
    <property type="evidence" value="ECO:0007669"/>
    <property type="project" value="UniProtKB-KW"/>
</dbReference>
<accession>A0A8J3JE37</accession>
<keyword evidence="7 12" id="KW-1133">Transmembrane helix</keyword>
<comment type="cofactor">
    <cofactor evidence="10">
        <name>Zn(2+)</name>
        <dbReference type="ChEBI" id="CHEBI:29105"/>
    </cofactor>
    <text evidence="10">Binds 1 zinc ion per subunit.</text>
</comment>
<evidence type="ECO:0000256" key="7">
    <source>
        <dbReference type="ARBA" id="ARBA00022989"/>
    </source>
</evidence>
<organism evidence="14 15">
    <name type="scientific">Actinocatenispora rupis</name>
    <dbReference type="NCBI Taxonomy" id="519421"/>
    <lineage>
        <taxon>Bacteria</taxon>
        <taxon>Bacillati</taxon>
        <taxon>Actinomycetota</taxon>
        <taxon>Actinomycetes</taxon>
        <taxon>Micromonosporales</taxon>
        <taxon>Micromonosporaceae</taxon>
        <taxon>Actinocatenispora</taxon>
    </lineage>
</organism>
<evidence type="ECO:0000256" key="8">
    <source>
        <dbReference type="ARBA" id="ARBA00023049"/>
    </source>
</evidence>
<evidence type="ECO:0000256" key="11">
    <source>
        <dbReference type="SAM" id="MobiDB-lite"/>
    </source>
</evidence>